<evidence type="ECO:0000313" key="1">
    <source>
        <dbReference type="EMBL" id="HIR59111.1"/>
    </source>
</evidence>
<sequence length="425" mass="48961">MILIPEQVKALRDKINDLETEIENTTIYFDEITSQNDRRYKEEQIKYLRRILEESELVKRADDTIIDYGTKFKIKFDDENVEEMYTLAENEIGLMSDSFNQNNGYVSANSLLGNSLKGKKEGDNFRYTVKLKGRKETITITGKVLKIFLKTKNDIDFILSRPFSERNATRKIVKENINCKENEITLSQFNLLKEEKKRLVNALLKFEKYEDRIMIGSIITLKDKTNKIKKYTVVDKDDYDVHTEINANSVMATRLFCKHKGEYVQENFSYKKHGKDKTTTYTGEIIEIDNSNVLKPKSSYSNIHSIKTKLEKINLLLSKVVIIPSPSDNLVGVGSKVSIMTFEDEEIQNIRVEVINKALSSEDTHSYIESTSAIGAAIIGLGNNDTFNYYDNEGMFHDGVVYDINNNMNDKLAKDPTTYQKKRRG</sequence>
<comment type="caution">
    <text evidence="1">The sequence shown here is derived from an EMBL/GenBank/DDBJ whole genome shotgun (WGS) entry which is preliminary data.</text>
</comment>
<dbReference type="InterPro" id="IPR023459">
    <property type="entry name" value="Tscrpt_elong_fac_GreA/B_fam"/>
</dbReference>
<dbReference type="PANTHER" id="PTHR30437:SF4">
    <property type="entry name" value="TRANSCRIPTION ELONGATION FACTOR GREA"/>
    <property type="match status" value="1"/>
</dbReference>
<proteinExistence type="predicted"/>
<dbReference type="AlphaFoldDB" id="A0A9D1DU82"/>
<dbReference type="GO" id="GO:0003677">
    <property type="term" value="F:DNA binding"/>
    <property type="evidence" value="ECO:0007669"/>
    <property type="project" value="InterPro"/>
</dbReference>
<dbReference type="Gene3D" id="3.10.50.30">
    <property type="entry name" value="Transcription elongation factor, GreA/GreB, C-terminal domain"/>
    <property type="match status" value="2"/>
</dbReference>
<reference evidence="1" key="1">
    <citation type="submission" date="2020-10" db="EMBL/GenBank/DDBJ databases">
        <authorList>
            <person name="Gilroy R."/>
        </authorList>
    </citation>
    <scope>NUCLEOTIDE SEQUENCE</scope>
    <source>
        <strain evidence="1">CHK184-20233</strain>
    </source>
</reference>
<dbReference type="PANTHER" id="PTHR30437">
    <property type="entry name" value="TRANSCRIPTION ELONGATION FACTOR GREA"/>
    <property type="match status" value="1"/>
</dbReference>
<protein>
    <submittedName>
        <fullName evidence="1">Uncharacterized protein</fullName>
    </submittedName>
</protein>
<organism evidence="1 2">
    <name type="scientific">Candidatus Onthousia excrementipullorum</name>
    <dbReference type="NCBI Taxonomy" id="2840884"/>
    <lineage>
        <taxon>Bacteria</taxon>
        <taxon>Bacillati</taxon>
        <taxon>Bacillota</taxon>
        <taxon>Bacilli</taxon>
        <taxon>Candidatus Onthousia</taxon>
    </lineage>
</organism>
<accession>A0A9D1DU82</accession>
<name>A0A9D1DU82_9FIRM</name>
<evidence type="ECO:0000313" key="2">
    <source>
        <dbReference type="Proteomes" id="UP000824232"/>
    </source>
</evidence>
<dbReference type="EMBL" id="DVHC01000037">
    <property type="protein sequence ID" value="HIR59111.1"/>
    <property type="molecule type" value="Genomic_DNA"/>
</dbReference>
<gene>
    <name evidence="1" type="ORF">IAB38_03590</name>
</gene>
<dbReference type="GO" id="GO:0070063">
    <property type="term" value="F:RNA polymerase binding"/>
    <property type="evidence" value="ECO:0007669"/>
    <property type="project" value="InterPro"/>
</dbReference>
<dbReference type="Proteomes" id="UP000824232">
    <property type="component" value="Unassembled WGS sequence"/>
</dbReference>
<dbReference type="GO" id="GO:0006354">
    <property type="term" value="P:DNA-templated transcription elongation"/>
    <property type="evidence" value="ECO:0007669"/>
    <property type="project" value="TreeGrafter"/>
</dbReference>
<dbReference type="InterPro" id="IPR036953">
    <property type="entry name" value="GreA/GreB_C_sf"/>
</dbReference>
<reference evidence="1" key="2">
    <citation type="journal article" date="2021" name="PeerJ">
        <title>Extensive microbial diversity within the chicken gut microbiome revealed by metagenomics and culture.</title>
        <authorList>
            <person name="Gilroy R."/>
            <person name="Ravi A."/>
            <person name="Getino M."/>
            <person name="Pursley I."/>
            <person name="Horton D.L."/>
            <person name="Alikhan N.F."/>
            <person name="Baker D."/>
            <person name="Gharbi K."/>
            <person name="Hall N."/>
            <person name="Watson M."/>
            <person name="Adriaenssens E.M."/>
            <person name="Foster-Nyarko E."/>
            <person name="Jarju S."/>
            <person name="Secka A."/>
            <person name="Antonio M."/>
            <person name="Oren A."/>
            <person name="Chaudhuri R.R."/>
            <person name="La Ragione R."/>
            <person name="Hildebrand F."/>
            <person name="Pallen M.J."/>
        </authorList>
    </citation>
    <scope>NUCLEOTIDE SEQUENCE</scope>
    <source>
        <strain evidence="1">CHK184-20233</strain>
    </source>
</reference>
<dbReference type="GO" id="GO:0032784">
    <property type="term" value="P:regulation of DNA-templated transcription elongation"/>
    <property type="evidence" value="ECO:0007669"/>
    <property type="project" value="InterPro"/>
</dbReference>